<proteinExistence type="predicted"/>
<evidence type="ECO:0000256" key="1">
    <source>
        <dbReference type="ARBA" id="ARBA00022741"/>
    </source>
</evidence>
<dbReference type="GO" id="GO:0005634">
    <property type="term" value="C:nucleus"/>
    <property type="evidence" value="ECO:0007669"/>
    <property type="project" value="TreeGrafter"/>
</dbReference>
<evidence type="ECO:0000256" key="3">
    <source>
        <dbReference type="ARBA" id="ARBA00022840"/>
    </source>
</evidence>
<dbReference type="InterPro" id="IPR014001">
    <property type="entry name" value="Helicase_ATP-bd"/>
</dbReference>
<dbReference type="OrthoDB" id="423559at2759"/>
<dbReference type="PROSITE" id="PS51192">
    <property type="entry name" value="HELICASE_ATP_BIND_1"/>
    <property type="match status" value="1"/>
</dbReference>
<dbReference type="GO" id="GO:0016787">
    <property type="term" value="F:hydrolase activity"/>
    <property type="evidence" value="ECO:0007669"/>
    <property type="project" value="UniProtKB-KW"/>
</dbReference>
<dbReference type="EMBL" id="KN834806">
    <property type="protein sequence ID" value="KIK55394.1"/>
    <property type="molecule type" value="Genomic_DNA"/>
</dbReference>
<dbReference type="InterPro" id="IPR027417">
    <property type="entry name" value="P-loop_NTPase"/>
</dbReference>
<dbReference type="InterPro" id="IPR038718">
    <property type="entry name" value="SNF2-like_sf"/>
</dbReference>
<dbReference type="GO" id="GO:0008094">
    <property type="term" value="F:ATP-dependent activity, acting on DNA"/>
    <property type="evidence" value="ECO:0007669"/>
    <property type="project" value="TreeGrafter"/>
</dbReference>
<dbReference type="Pfam" id="PF00176">
    <property type="entry name" value="SNF2-rel_dom"/>
    <property type="match status" value="1"/>
</dbReference>
<dbReference type="Proteomes" id="UP000053593">
    <property type="component" value="Unassembled WGS sequence"/>
</dbReference>
<feature type="domain" description="Helicase ATP-binding" evidence="4">
    <location>
        <begin position="1"/>
        <end position="153"/>
    </location>
</feature>
<organism evidence="5 6">
    <name type="scientific">Collybiopsis luxurians FD-317 M1</name>
    <dbReference type="NCBI Taxonomy" id="944289"/>
    <lineage>
        <taxon>Eukaryota</taxon>
        <taxon>Fungi</taxon>
        <taxon>Dikarya</taxon>
        <taxon>Basidiomycota</taxon>
        <taxon>Agaricomycotina</taxon>
        <taxon>Agaricomycetes</taxon>
        <taxon>Agaricomycetidae</taxon>
        <taxon>Agaricales</taxon>
        <taxon>Marasmiineae</taxon>
        <taxon>Omphalotaceae</taxon>
        <taxon>Collybiopsis</taxon>
        <taxon>Collybiopsis luxurians</taxon>
    </lineage>
</organism>
<dbReference type="InterPro" id="IPR050628">
    <property type="entry name" value="SNF2_RAD54_helicase_TF"/>
</dbReference>
<dbReference type="HOGENOM" id="CLU_128008_1_0_1"/>
<dbReference type="PANTHER" id="PTHR45626">
    <property type="entry name" value="TRANSCRIPTION TERMINATION FACTOR 2-RELATED"/>
    <property type="match status" value="1"/>
</dbReference>
<reference evidence="5 6" key="1">
    <citation type="submission" date="2014-04" db="EMBL/GenBank/DDBJ databases">
        <title>Evolutionary Origins and Diversification of the Mycorrhizal Mutualists.</title>
        <authorList>
            <consortium name="DOE Joint Genome Institute"/>
            <consortium name="Mycorrhizal Genomics Consortium"/>
            <person name="Kohler A."/>
            <person name="Kuo A."/>
            <person name="Nagy L.G."/>
            <person name="Floudas D."/>
            <person name="Copeland A."/>
            <person name="Barry K.W."/>
            <person name="Cichocki N."/>
            <person name="Veneault-Fourrey C."/>
            <person name="LaButti K."/>
            <person name="Lindquist E.A."/>
            <person name="Lipzen A."/>
            <person name="Lundell T."/>
            <person name="Morin E."/>
            <person name="Murat C."/>
            <person name="Riley R."/>
            <person name="Ohm R."/>
            <person name="Sun H."/>
            <person name="Tunlid A."/>
            <person name="Henrissat B."/>
            <person name="Grigoriev I.V."/>
            <person name="Hibbett D.S."/>
            <person name="Martin F."/>
        </authorList>
    </citation>
    <scope>NUCLEOTIDE SEQUENCE [LARGE SCALE GENOMIC DNA]</scope>
    <source>
        <strain evidence="5 6">FD-317 M1</strain>
    </source>
</reference>
<evidence type="ECO:0000256" key="2">
    <source>
        <dbReference type="ARBA" id="ARBA00022801"/>
    </source>
</evidence>
<dbReference type="Gene3D" id="3.40.50.10810">
    <property type="entry name" value="Tandem AAA-ATPase domain"/>
    <property type="match status" value="1"/>
</dbReference>
<dbReference type="AlphaFoldDB" id="A0A0D0BZM2"/>
<gene>
    <name evidence="5" type="ORF">GYMLUDRAFT_62536</name>
</gene>
<keyword evidence="1" id="KW-0547">Nucleotide-binding</keyword>
<dbReference type="GO" id="GO:0006281">
    <property type="term" value="P:DNA repair"/>
    <property type="evidence" value="ECO:0007669"/>
    <property type="project" value="TreeGrafter"/>
</dbReference>
<evidence type="ECO:0000313" key="6">
    <source>
        <dbReference type="Proteomes" id="UP000053593"/>
    </source>
</evidence>
<name>A0A0D0BZM2_9AGAR</name>
<sequence length="185" mass="20886">MGGSCFMMQGSFSYDNGISIVGTKSIVLQWEEEIKQLVCGIPIQLTYIVHHGNDRGRKHSLAVLGKANIVITTYGIITAEYEQTQGMRLIYMYMYFAFNNSRSDEAHEIRNVRTKKAKAAFSLHALYRWCLTGTPIQNAVLDLHSLFQFVGVEDFSDESWFKKNIALPISKGGPEALTAQWLLKV</sequence>
<dbReference type="InterPro" id="IPR000330">
    <property type="entry name" value="SNF2_N"/>
</dbReference>
<accession>A0A0D0BZM2</accession>
<keyword evidence="2" id="KW-0378">Hydrolase</keyword>
<protein>
    <recommendedName>
        <fullName evidence="4">Helicase ATP-binding domain-containing protein</fullName>
    </recommendedName>
</protein>
<evidence type="ECO:0000259" key="4">
    <source>
        <dbReference type="PROSITE" id="PS51192"/>
    </source>
</evidence>
<dbReference type="SUPFAM" id="SSF52540">
    <property type="entry name" value="P-loop containing nucleoside triphosphate hydrolases"/>
    <property type="match status" value="1"/>
</dbReference>
<evidence type="ECO:0000313" key="5">
    <source>
        <dbReference type="EMBL" id="KIK55394.1"/>
    </source>
</evidence>
<keyword evidence="6" id="KW-1185">Reference proteome</keyword>
<dbReference type="GO" id="GO:0005524">
    <property type="term" value="F:ATP binding"/>
    <property type="evidence" value="ECO:0007669"/>
    <property type="project" value="UniProtKB-KW"/>
</dbReference>
<keyword evidence="3" id="KW-0067">ATP-binding</keyword>